<dbReference type="Gene3D" id="3.20.20.80">
    <property type="entry name" value="Glycosidases"/>
    <property type="match status" value="1"/>
</dbReference>
<dbReference type="SUPFAM" id="SSF55545">
    <property type="entry name" value="beta-N-acetylhexosaminidase-like domain"/>
    <property type="match status" value="1"/>
</dbReference>
<dbReference type="Pfam" id="PF03173">
    <property type="entry name" value="CHB_HEX"/>
    <property type="match status" value="1"/>
</dbReference>
<dbReference type="InterPro" id="IPR029018">
    <property type="entry name" value="Hex-like_dom2"/>
</dbReference>
<evidence type="ECO:0000256" key="10">
    <source>
        <dbReference type="SAM" id="MobiDB-lite"/>
    </source>
</evidence>
<proteinExistence type="inferred from homology"/>
<reference evidence="13 14" key="1">
    <citation type="submission" date="2019-02" db="EMBL/GenBank/DDBJ databases">
        <title>Deep-cultivation of Planctomycetes and their phenomic and genomic characterization uncovers novel biology.</title>
        <authorList>
            <person name="Wiegand S."/>
            <person name="Jogler M."/>
            <person name="Boedeker C."/>
            <person name="Pinto D."/>
            <person name="Vollmers J."/>
            <person name="Rivas-Marin E."/>
            <person name="Kohn T."/>
            <person name="Peeters S.H."/>
            <person name="Heuer A."/>
            <person name="Rast P."/>
            <person name="Oberbeckmann S."/>
            <person name="Bunk B."/>
            <person name="Jeske O."/>
            <person name="Meyerdierks A."/>
            <person name="Storesund J.E."/>
            <person name="Kallscheuer N."/>
            <person name="Luecker S."/>
            <person name="Lage O.M."/>
            <person name="Pohl T."/>
            <person name="Merkel B.J."/>
            <person name="Hornburger P."/>
            <person name="Mueller R.-W."/>
            <person name="Bruemmer F."/>
            <person name="Labrenz M."/>
            <person name="Spormann A.M."/>
            <person name="Op den Camp H."/>
            <person name="Overmann J."/>
            <person name="Amann R."/>
            <person name="Jetten M.S.M."/>
            <person name="Mascher T."/>
            <person name="Medema M.H."/>
            <person name="Devos D.P."/>
            <person name="Kaster A.-K."/>
            <person name="Ovreas L."/>
            <person name="Rohde M."/>
            <person name="Galperin M.Y."/>
            <person name="Jogler C."/>
        </authorList>
    </citation>
    <scope>NUCLEOTIDE SEQUENCE [LARGE SCALE GENOMIC DNA]</scope>
    <source>
        <strain evidence="13 14">Mal52</strain>
    </source>
</reference>
<keyword evidence="11" id="KW-0732">Signal</keyword>
<dbReference type="InterPro" id="IPR014756">
    <property type="entry name" value="Ig_E-set"/>
</dbReference>
<dbReference type="PROSITE" id="PS51257">
    <property type="entry name" value="PROKAR_LIPOPROTEIN"/>
    <property type="match status" value="1"/>
</dbReference>
<dbReference type="InterPro" id="IPR025705">
    <property type="entry name" value="Beta_hexosaminidase_sua/sub"/>
</dbReference>
<evidence type="ECO:0000256" key="3">
    <source>
        <dbReference type="ARBA" id="ARBA00012663"/>
    </source>
</evidence>
<dbReference type="Pfam" id="PF03174">
    <property type="entry name" value="CHB_HEX_C"/>
    <property type="match status" value="1"/>
</dbReference>
<evidence type="ECO:0000256" key="1">
    <source>
        <dbReference type="ARBA" id="ARBA00001231"/>
    </source>
</evidence>
<comment type="similarity">
    <text evidence="2">Belongs to the glycosyl hydrolase 20 family.</text>
</comment>
<dbReference type="GO" id="GO:0016020">
    <property type="term" value="C:membrane"/>
    <property type="evidence" value="ECO:0007669"/>
    <property type="project" value="TreeGrafter"/>
</dbReference>
<dbReference type="Gene3D" id="3.30.379.10">
    <property type="entry name" value="Chitobiase/beta-hexosaminidase domain 2-like"/>
    <property type="match status" value="1"/>
</dbReference>
<feature type="signal peptide" evidence="11">
    <location>
        <begin position="1"/>
        <end position="20"/>
    </location>
</feature>
<dbReference type="PANTHER" id="PTHR22600">
    <property type="entry name" value="BETA-HEXOSAMINIDASE"/>
    <property type="match status" value="1"/>
</dbReference>
<sequence precursor="true">MSTKTLSLCTLLLFACGALFPIGCTVSSEEDPAPEAEVSAPDENTDSEVFTDEVPADDETSVSNQEELAKVLDEAETALANEAETEEAADAEVADSTEIPDTSHLHLKWIHDANVDGPETYEHHHEYLAKSKNKARLVLTNNGQTALPAKGWALYFRIGPFMYLDEEAFAQDNETVKASFTGIQGRYKIEPTDGFKPLKADESLTIPIVGMRQIMLNSDPPVGFYLVSIDEDGNEALVGDIAIEYGPIKGFTPSPEPIGARADAKSRYARHSQYNGESEPQVALPAPRNVDLDDSKKIDLAQLAAVESSDDLKFESDALTTLLNKHRQANESDEAATVSLTIDPELAKEQYKLTVNDEGVSLSGGSAAGVFYGIQTIDQLLDRFGDHLPYLTIDDQPQFSYRGLMVDICRHYFGPETLKKVIDQMAHYKMNILQLRLNEDEAWRIEIPSLPELTEIGSKRGHVTHDADGKVVQLPVVLNDGGTGPSGYLTREDYIDLLKYAKARHIEVIPEIAVPGHARSAIQALLDKPGYLMIDPEDKSEHLSPQGFDDNILNPAMEGVYPFLEEVFTAVNEMHDAAGVPLAHVHIGGDEAPEEAWTLSPAIAAMGYENVDPKVDPEKSVAVHRKIRDDFSQKLYEIIDNTSSGTVHVGSWHENAPFVTARMADGKAYITEWDFDGDATYARLKTGQPTVLCNPRTSYFDMAYENNPTERGHFWSGFTDTKDVYEYRPLALTDKPLPQKERDLILGIQSQLWTETINTPEMLEWYMLPRLLPFAERAWNPDVSDEDVADQWPAFAAFVGNYALPRLEREGVHFRIPKPGAIEEDGKLKAIVPYPGLEIRYTTDGSDPVVESPLYDPQDPPAYDAKIKLRAFTPEGRGSSTVPVEE</sequence>
<dbReference type="InterPro" id="IPR012291">
    <property type="entry name" value="CBM2_carb-bd_dom_sf"/>
</dbReference>
<accession>A0A517ZU17</accession>
<evidence type="ECO:0000256" key="7">
    <source>
        <dbReference type="ARBA" id="ARBA00033000"/>
    </source>
</evidence>
<dbReference type="InterPro" id="IPR004866">
    <property type="entry name" value="CHB/HEX_N_dom"/>
</dbReference>
<evidence type="ECO:0000313" key="13">
    <source>
        <dbReference type="EMBL" id="QDU45972.1"/>
    </source>
</evidence>
<evidence type="ECO:0000256" key="5">
    <source>
        <dbReference type="ARBA" id="ARBA00023295"/>
    </source>
</evidence>
<protein>
    <recommendedName>
        <fullName evidence="3">beta-N-acetylhexosaminidase</fullName>
        <ecNumber evidence="3">3.2.1.52</ecNumber>
    </recommendedName>
    <alternativeName>
        <fullName evidence="6">Beta-N-acetylhexosaminidase</fullName>
    </alternativeName>
    <alternativeName>
        <fullName evidence="7">N-acetyl-beta-glucosaminidase</fullName>
    </alternativeName>
</protein>
<keyword evidence="5 13" id="KW-0326">Glycosidase</keyword>
<dbReference type="Pfam" id="PF00728">
    <property type="entry name" value="Glyco_hydro_20"/>
    <property type="match status" value="1"/>
</dbReference>
<dbReference type="InterPro" id="IPR017853">
    <property type="entry name" value="GH"/>
</dbReference>
<feature type="compositionally biased region" description="Acidic residues" evidence="10">
    <location>
        <begin position="43"/>
        <end position="60"/>
    </location>
</feature>
<feature type="coiled-coil region" evidence="9">
    <location>
        <begin position="65"/>
        <end position="92"/>
    </location>
</feature>
<evidence type="ECO:0000256" key="8">
    <source>
        <dbReference type="PIRSR" id="PIRSR625705-1"/>
    </source>
</evidence>
<feature type="region of interest" description="Disordered" evidence="10">
    <location>
        <begin position="28"/>
        <end position="62"/>
    </location>
</feature>
<dbReference type="KEGG" id="sdyn:Mal52_44690"/>
<dbReference type="SUPFAM" id="SSF51445">
    <property type="entry name" value="(Trans)glycosidases"/>
    <property type="match status" value="1"/>
</dbReference>
<dbReference type="InterPro" id="IPR013783">
    <property type="entry name" value="Ig-like_fold"/>
</dbReference>
<dbReference type="InterPro" id="IPR015882">
    <property type="entry name" value="HEX_bac_N"/>
</dbReference>
<dbReference type="Pfam" id="PF02838">
    <property type="entry name" value="Glyco_hydro_20b"/>
    <property type="match status" value="1"/>
</dbReference>
<feature type="active site" description="Proton donor" evidence="8">
    <location>
        <position position="591"/>
    </location>
</feature>
<evidence type="ECO:0000313" key="14">
    <source>
        <dbReference type="Proteomes" id="UP000319383"/>
    </source>
</evidence>
<dbReference type="AlphaFoldDB" id="A0A517ZU17"/>
<evidence type="ECO:0000256" key="11">
    <source>
        <dbReference type="SAM" id="SignalP"/>
    </source>
</evidence>
<dbReference type="PANTHER" id="PTHR22600:SF57">
    <property type="entry name" value="BETA-N-ACETYLHEXOSAMINIDASE"/>
    <property type="match status" value="1"/>
</dbReference>
<dbReference type="SUPFAM" id="SSF49384">
    <property type="entry name" value="Carbohydrate-binding domain"/>
    <property type="match status" value="1"/>
</dbReference>
<evidence type="ECO:0000256" key="9">
    <source>
        <dbReference type="SAM" id="Coils"/>
    </source>
</evidence>
<dbReference type="CDD" id="cd02847">
    <property type="entry name" value="E_set_Chitobiase_C"/>
    <property type="match status" value="1"/>
</dbReference>
<dbReference type="Proteomes" id="UP000319383">
    <property type="component" value="Chromosome"/>
</dbReference>
<gene>
    <name evidence="13" type="primary">chb</name>
    <name evidence="13" type="ORF">Mal52_44690</name>
</gene>
<evidence type="ECO:0000256" key="2">
    <source>
        <dbReference type="ARBA" id="ARBA00006285"/>
    </source>
</evidence>
<dbReference type="GO" id="GO:0030203">
    <property type="term" value="P:glycosaminoglycan metabolic process"/>
    <property type="evidence" value="ECO:0007669"/>
    <property type="project" value="TreeGrafter"/>
</dbReference>
<evidence type="ECO:0000256" key="6">
    <source>
        <dbReference type="ARBA" id="ARBA00030512"/>
    </source>
</evidence>
<comment type="catalytic activity">
    <reaction evidence="1">
        <text>Hydrolysis of terminal non-reducing N-acetyl-D-hexosamine residues in N-acetyl-beta-D-hexosaminides.</text>
        <dbReference type="EC" id="3.2.1.52"/>
    </reaction>
</comment>
<keyword evidence="9" id="KW-0175">Coiled coil</keyword>
<dbReference type="InterPro" id="IPR008965">
    <property type="entry name" value="CBM2/CBM3_carb-bd_dom_sf"/>
</dbReference>
<dbReference type="GO" id="GO:0004563">
    <property type="term" value="F:beta-N-acetylhexosaminidase activity"/>
    <property type="evidence" value="ECO:0007669"/>
    <property type="project" value="UniProtKB-EC"/>
</dbReference>
<name>A0A517ZU17_9PLAN</name>
<dbReference type="InterPro" id="IPR015883">
    <property type="entry name" value="Glyco_hydro_20_cat"/>
</dbReference>
<evidence type="ECO:0000259" key="12">
    <source>
        <dbReference type="SMART" id="SM01081"/>
    </source>
</evidence>
<feature type="chain" id="PRO_5021724286" description="beta-N-acetylhexosaminidase" evidence="11">
    <location>
        <begin position="21"/>
        <end position="886"/>
    </location>
</feature>
<dbReference type="RefSeq" id="WP_145378503.1">
    <property type="nucleotide sequence ID" value="NZ_CP036276.1"/>
</dbReference>
<organism evidence="13 14">
    <name type="scientific">Symmachiella dynata</name>
    <dbReference type="NCBI Taxonomy" id="2527995"/>
    <lineage>
        <taxon>Bacteria</taxon>
        <taxon>Pseudomonadati</taxon>
        <taxon>Planctomycetota</taxon>
        <taxon>Planctomycetia</taxon>
        <taxon>Planctomycetales</taxon>
        <taxon>Planctomycetaceae</taxon>
        <taxon>Symmachiella</taxon>
    </lineage>
</organism>
<evidence type="ECO:0000256" key="4">
    <source>
        <dbReference type="ARBA" id="ARBA00022801"/>
    </source>
</evidence>
<dbReference type="GO" id="GO:0030247">
    <property type="term" value="F:polysaccharide binding"/>
    <property type="evidence" value="ECO:0007669"/>
    <property type="project" value="InterPro"/>
</dbReference>
<dbReference type="Gene3D" id="2.60.40.290">
    <property type="match status" value="1"/>
</dbReference>
<dbReference type="GO" id="GO:0005975">
    <property type="term" value="P:carbohydrate metabolic process"/>
    <property type="evidence" value="ECO:0007669"/>
    <property type="project" value="InterPro"/>
</dbReference>
<dbReference type="EC" id="3.2.1.52" evidence="3"/>
<dbReference type="InterPro" id="IPR004867">
    <property type="entry name" value="CHB_C_dom"/>
</dbReference>
<dbReference type="PRINTS" id="PR00738">
    <property type="entry name" value="GLHYDRLASE20"/>
</dbReference>
<keyword evidence="4 13" id="KW-0378">Hydrolase</keyword>
<dbReference type="Gene3D" id="2.60.40.10">
    <property type="entry name" value="Immunoglobulins"/>
    <property type="match status" value="1"/>
</dbReference>
<feature type="domain" description="Chitobiase/beta-hexosaminidases N-terminal" evidence="12">
    <location>
        <begin position="103"/>
        <end position="264"/>
    </location>
</feature>
<dbReference type="SMART" id="SM01081">
    <property type="entry name" value="CHB_HEX"/>
    <property type="match status" value="1"/>
</dbReference>
<dbReference type="SUPFAM" id="SSF81296">
    <property type="entry name" value="E set domains"/>
    <property type="match status" value="1"/>
</dbReference>
<keyword evidence="14" id="KW-1185">Reference proteome</keyword>
<dbReference type="EMBL" id="CP036276">
    <property type="protein sequence ID" value="QDU45972.1"/>
    <property type="molecule type" value="Genomic_DNA"/>
</dbReference>